<keyword evidence="7" id="KW-0472">Membrane</keyword>
<comment type="similarity">
    <text evidence="2">Belongs to the glycosyltransferase 47 family.</text>
</comment>
<keyword evidence="7" id="KW-0812">Transmembrane</keyword>
<dbReference type="Pfam" id="PF03016">
    <property type="entry name" value="Exostosin_GT47"/>
    <property type="match status" value="1"/>
</dbReference>
<dbReference type="Proteomes" id="UP000188268">
    <property type="component" value="Unassembled WGS sequence"/>
</dbReference>
<keyword evidence="10" id="KW-1185">Reference proteome</keyword>
<evidence type="ECO:0000256" key="6">
    <source>
        <dbReference type="SAM" id="MobiDB-lite"/>
    </source>
</evidence>
<evidence type="ECO:0000313" key="10">
    <source>
        <dbReference type="Proteomes" id="UP000188268"/>
    </source>
</evidence>
<dbReference type="EMBL" id="AWWV01012370">
    <property type="protein sequence ID" value="OMO67787.1"/>
    <property type="molecule type" value="Genomic_DNA"/>
</dbReference>
<feature type="domain" description="Exostosin GT47" evidence="8">
    <location>
        <begin position="241"/>
        <end position="372"/>
    </location>
</feature>
<evidence type="ECO:0000256" key="4">
    <source>
        <dbReference type="ARBA" id="ARBA00022968"/>
    </source>
</evidence>
<feature type="compositionally biased region" description="Acidic residues" evidence="6">
    <location>
        <begin position="159"/>
        <end position="177"/>
    </location>
</feature>
<proteinExistence type="inferred from homology"/>
<name>A0A1R3HBQ7_COCAP</name>
<dbReference type="STRING" id="210143.A0A1R3HBQ7"/>
<keyword evidence="3" id="KW-0808">Transferase</keyword>
<keyword evidence="7" id="KW-1133">Transmembrane helix</keyword>
<keyword evidence="3" id="KW-0328">Glycosyltransferase</keyword>
<evidence type="ECO:0000256" key="7">
    <source>
        <dbReference type="SAM" id="Phobius"/>
    </source>
</evidence>
<feature type="transmembrane region" description="Helical" evidence="7">
    <location>
        <begin position="21"/>
        <end position="40"/>
    </location>
</feature>
<organism evidence="9 10">
    <name type="scientific">Corchorus capsularis</name>
    <name type="common">Jute</name>
    <dbReference type="NCBI Taxonomy" id="210143"/>
    <lineage>
        <taxon>Eukaryota</taxon>
        <taxon>Viridiplantae</taxon>
        <taxon>Streptophyta</taxon>
        <taxon>Embryophyta</taxon>
        <taxon>Tracheophyta</taxon>
        <taxon>Spermatophyta</taxon>
        <taxon>Magnoliopsida</taxon>
        <taxon>eudicotyledons</taxon>
        <taxon>Gunneridae</taxon>
        <taxon>Pentapetalae</taxon>
        <taxon>rosids</taxon>
        <taxon>malvids</taxon>
        <taxon>Malvales</taxon>
        <taxon>Malvaceae</taxon>
        <taxon>Grewioideae</taxon>
        <taxon>Apeibeae</taxon>
        <taxon>Corchorus</taxon>
    </lineage>
</organism>
<dbReference type="PANTHER" id="PTHR11062:SF282">
    <property type="entry name" value="XYLOGLUCAN GALACTOSYLTRANSFERASE GT11-RELATED"/>
    <property type="match status" value="1"/>
</dbReference>
<keyword evidence="5" id="KW-0333">Golgi apparatus</keyword>
<dbReference type="Gramene" id="OMO67787">
    <property type="protein sequence ID" value="OMO67787"/>
    <property type="gene ID" value="CCACVL1_20316"/>
</dbReference>
<keyword evidence="4" id="KW-0735">Signal-anchor</keyword>
<evidence type="ECO:0000256" key="3">
    <source>
        <dbReference type="ARBA" id="ARBA00022676"/>
    </source>
</evidence>
<feature type="compositionally biased region" description="Basic and acidic residues" evidence="6">
    <location>
        <begin position="178"/>
        <end position="210"/>
    </location>
</feature>
<feature type="region of interest" description="Disordered" evidence="6">
    <location>
        <begin position="109"/>
        <end position="240"/>
    </location>
</feature>
<dbReference type="GO" id="GO:0016757">
    <property type="term" value="F:glycosyltransferase activity"/>
    <property type="evidence" value="ECO:0007669"/>
    <property type="project" value="UniProtKB-KW"/>
</dbReference>
<dbReference type="InterPro" id="IPR040911">
    <property type="entry name" value="Exostosin_GT47"/>
</dbReference>
<protein>
    <submittedName>
        <fullName evidence="9">Exostosin-like protein</fullName>
    </submittedName>
</protein>
<evidence type="ECO:0000256" key="1">
    <source>
        <dbReference type="ARBA" id="ARBA00004323"/>
    </source>
</evidence>
<comment type="caution">
    <text evidence="9">The sequence shown here is derived from an EMBL/GenBank/DDBJ whole genome shotgun (WGS) entry which is preliminary data.</text>
</comment>
<sequence>MSSEAFVEKPMSGRCRCHRNHSWYIVLISFLVWFTLFYLYSSSITFGKINGASFLGNNNQTDLVESSSSDVSFHDVARDVNNVDEGNNNENTETEQKSISAIVDQALGEEDNETDQLSNNVSEQKVTKQKGKSETENVSEEENVDQSVMDFLRIVNESNENEINESDDSSSSTEEEQEQPKETKQKETESVSEVVPKETENVSEVPKEESVVVVKSRKERAAARRSRGRRKNKPVDDLPKRSQNVNRMRRLKRRYLFAFAGARRPNLHESIRNEIIDQCLASRKKCKFLECDKSQKCHKPAYLLKLFQSSIFCLQPPGDSYTRRSIFDSILSGCIPVFFHPGSAYVQYIWHFPKDFNKFSVLIPADDVKFGKANIERVLQRIPREKRAAMKEEVIKLIPKVIYADPSSKLETVEDAFDITVKGVLDRVETVRKEMIEGKEVNSEFDEEESWKYFTFGKLGVHEWDRFFSSKLGKLGA</sequence>
<evidence type="ECO:0000256" key="5">
    <source>
        <dbReference type="ARBA" id="ARBA00023034"/>
    </source>
</evidence>
<feature type="compositionally biased region" description="Polar residues" evidence="6">
    <location>
        <begin position="115"/>
        <end position="124"/>
    </location>
</feature>
<dbReference type="GO" id="GO:0000139">
    <property type="term" value="C:Golgi membrane"/>
    <property type="evidence" value="ECO:0007669"/>
    <property type="project" value="UniProtKB-SubCell"/>
</dbReference>
<comment type="subcellular location">
    <subcellularLocation>
        <location evidence="1">Golgi apparatus membrane</location>
        <topology evidence="1">Single-pass type II membrane protein</topology>
    </subcellularLocation>
</comment>
<reference evidence="9 10" key="1">
    <citation type="submission" date="2013-09" db="EMBL/GenBank/DDBJ databases">
        <title>Corchorus capsularis genome sequencing.</title>
        <authorList>
            <person name="Alam M."/>
            <person name="Haque M.S."/>
            <person name="Islam M.S."/>
            <person name="Emdad E.M."/>
            <person name="Islam M.M."/>
            <person name="Ahmed B."/>
            <person name="Halim A."/>
            <person name="Hossen Q.M.M."/>
            <person name="Hossain M.Z."/>
            <person name="Ahmed R."/>
            <person name="Khan M.M."/>
            <person name="Islam R."/>
            <person name="Rashid M.M."/>
            <person name="Khan S.A."/>
            <person name="Rahman M.S."/>
            <person name="Alam M."/>
        </authorList>
    </citation>
    <scope>NUCLEOTIDE SEQUENCE [LARGE SCALE GENOMIC DNA]</scope>
    <source>
        <strain evidence="10">cv. CVL-1</strain>
        <tissue evidence="9">Whole seedling</tissue>
    </source>
</reference>
<accession>A0A1R3HBQ7</accession>
<feature type="compositionally biased region" description="Basic residues" evidence="6">
    <location>
        <begin position="215"/>
        <end position="232"/>
    </location>
</feature>
<gene>
    <name evidence="9" type="ORF">CCACVL1_20316</name>
</gene>
<evidence type="ECO:0000256" key="2">
    <source>
        <dbReference type="ARBA" id="ARBA00010271"/>
    </source>
</evidence>
<dbReference type="AlphaFoldDB" id="A0A1R3HBQ7"/>
<dbReference type="OrthoDB" id="1924787at2759"/>
<dbReference type="InterPro" id="IPR004263">
    <property type="entry name" value="Exostosin"/>
</dbReference>
<dbReference type="PANTHER" id="PTHR11062">
    <property type="entry name" value="EXOSTOSIN HEPARAN SULFATE GLYCOSYLTRANSFERASE -RELATED"/>
    <property type="match status" value="1"/>
</dbReference>
<evidence type="ECO:0000259" key="8">
    <source>
        <dbReference type="Pfam" id="PF03016"/>
    </source>
</evidence>
<evidence type="ECO:0000313" key="9">
    <source>
        <dbReference type="EMBL" id="OMO67787.1"/>
    </source>
</evidence>